<proteinExistence type="predicted"/>
<accession>A0ABQ8IY45</accession>
<feature type="compositionally biased region" description="Polar residues" evidence="1">
    <location>
        <begin position="1"/>
        <end position="22"/>
    </location>
</feature>
<keyword evidence="3" id="KW-1185">Reference proteome</keyword>
<feature type="region of interest" description="Disordered" evidence="1">
    <location>
        <begin position="1"/>
        <end position="23"/>
    </location>
</feature>
<reference evidence="2 3" key="1">
    <citation type="journal article" date="2018" name="J. Allergy Clin. Immunol.">
        <title>High-quality assembly of Dermatophagoides pteronyssinus genome and transcriptome reveals a wide range of novel allergens.</title>
        <authorList>
            <person name="Liu X.Y."/>
            <person name="Yang K.Y."/>
            <person name="Wang M.Q."/>
            <person name="Kwok J.S."/>
            <person name="Zeng X."/>
            <person name="Yang Z."/>
            <person name="Xiao X.J."/>
            <person name="Lau C.P."/>
            <person name="Li Y."/>
            <person name="Huang Z.M."/>
            <person name="Ba J.G."/>
            <person name="Yim A.K."/>
            <person name="Ouyang C.Y."/>
            <person name="Ngai S.M."/>
            <person name="Chan T.F."/>
            <person name="Leung E.L."/>
            <person name="Liu L."/>
            <person name="Liu Z.G."/>
            <person name="Tsui S.K."/>
        </authorList>
    </citation>
    <scope>NUCLEOTIDE SEQUENCE [LARGE SCALE GENOMIC DNA]</scope>
    <source>
        <strain evidence="2">Derp</strain>
    </source>
</reference>
<name>A0ABQ8IY45_DERPT</name>
<organism evidence="2 3">
    <name type="scientific">Dermatophagoides pteronyssinus</name>
    <name type="common">European house dust mite</name>
    <dbReference type="NCBI Taxonomy" id="6956"/>
    <lineage>
        <taxon>Eukaryota</taxon>
        <taxon>Metazoa</taxon>
        <taxon>Ecdysozoa</taxon>
        <taxon>Arthropoda</taxon>
        <taxon>Chelicerata</taxon>
        <taxon>Arachnida</taxon>
        <taxon>Acari</taxon>
        <taxon>Acariformes</taxon>
        <taxon>Sarcoptiformes</taxon>
        <taxon>Astigmata</taxon>
        <taxon>Psoroptidia</taxon>
        <taxon>Analgoidea</taxon>
        <taxon>Pyroglyphidae</taxon>
        <taxon>Dermatophagoidinae</taxon>
        <taxon>Dermatophagoides</taxon>
    </lineage>
</organism>
<reference evidence="2 3" key="2">
    <citation type="journal article" date="2022" name="Mol. Biol. Evol.">
        <title>Comparative Genomics Reveals Insights into the Divergent Evolution of Astigmatic Mites and Household Pest Adaptations.</title>
        <authorList>
            <person name="Xiong Q."/>
            <person name="Wan A.T."/>
            <person name="Liu X."/>
            <person name="Fung C.S."/>
            <person name="Xiao X."/>
            <person name="Malainual N."/>
            <person name="Hou J."/>
            <person name="Wang L."/>
            <person name="Wang M."/>
            <person name="Yang K.Y."/>
            <person name="Cui Y."/>
            <person name="Leung E.L."/>
            <person name="Nong W."/>
            <person name="Shin S.K."/>
            <person name="Au S.W."/>
            <person name="Jeong K.Y."/>
            <person name="Chew F.T."/>
            <person name="Hui J.H."/>
            <person name="Leung T.F."/>
            <person name="Tungtrongchitr A."/>
            <person name="Zhong N."/>
            <person name="Liu Z."/>
            <person name="Tsui S.K."/>
        </authorList>
    </citation>
    <scope>NUCLEOTIDE SEQUENCE [LARGE SCALE GENOMIC DNA]</scope>
    <source>
        <strain evidence="2">Derp</strain>
    </source>
</reference>
<gene>
    <name evidence="2" type="ORF">DERP_006309</name>
</gene>
<evidence type="ECO:0000256" key="1">
    <source>
        <dbReference type="SAM" id="MobiDB-lite"/>
    </source>
</evidence>
<dbReference type="EMBL" id="NJHN03000099">
    <property type="protein sequence ID" value="KAH9415217.1"/>
    <property type="molecule type" value="Genomic_DNA"/>
</dbReference>
<protein>
    <submittedName>
        <fullName evidence="2">Uncharacterized protein</fullName>
    </submittedName>
</protein>
<evidence type="ECO:0000313" key="2">
    <source>
        <dbReference type="EMBL" id="KAH9415217.1"/>
    </source>
</evidence>
<dbReference type="Proteomes" id="UP000887458">
    <property type="component" value="Unassembled WGS sequence"/>
</dbReference>
<evidence type="ECO:0000313" key="3">
    <source>
        <dbReference type="Proteomes" id="UP000887458"/>
    </source>
</evidence>
<sequence length="68" mass="7905">MNKQQQQIFDSYNQKPDQNSVENGKRKLLTNIYNICPMNNMEKEIIRSNCELLPLPTGNNDIIIPVEL</sequence>
<comment type="caution">
    <text evidence="2">The sequence shown here is derived from an EMBL/GenBank/DDBJ whole genome shotgun (WGS) entry which is preliminary data.</text>
</comment>